<dbReference type="InterPro" id="IPR003598">
    <property type="entry name" value="Ig_sub2"/>
</dbReference>
<evidence type="ECO:0000256" key="13">
    <source>
        <dbReference type="ARBA" id="ARBA00023876"/>
    </source>
</evidence>
<dbReference type="FunFam" id="2.60.40.10:FF:000387">
    <property type="entry name" value="Neuroplastin b"/>
    <property type="match status" value="1"/>
</dbReference>
<dbReference type="Proteomes" id="UP001066276">
    <property type="component" value="Chromosome 12"/>
</dbReference>
<dbReference type="Pfam" id="PF13927">
    <property type="entry name" value="Ig_3"/>
    <property type="match status" value="1"/>
</dbReference>
<dbReference type="GO" id="GO:0098632">
    <property type="term" value="F:cell-cell adhesion mediator activity"/>
    <property type="evidence" value="ECO:0007669"/>
    <property type="project" value="TreeGrafter"/>
</dbReference>
<keyword evidence="5" id="KW-0256">Endoplasmic reticulum</keyword>
<dbReference type="PROSITE" id="PS50835">
    <property type="entry name" value="IG_LIKE"/>
    <property type="match status" value="3"/>
</dbReference>
<evidence type="ECO:0000256" key="15">
    <source>
        <dbReference type="SAM" id="Phobius"/>
    </source>
</evidence>
<evidence type="ECO:0000256" key="1">
    <source>
        <dbReference type="ARBA" id="ARBA00004115"/>
    </source>
</evidence>
<name>A0AAV7L4W0_PLEWA</name>
<dbReference type="PANTHER" id="PTHR10075">
    <property type="entry name" value="BASIGIN RELATED"/>
    <property type="match status" value="1"/>
</dbReference>
<evidence type="ECO:0000256" key="11">
    <source>
        <dbReference type="ARBA" id="ARBA00023319"/>
    </source>
</evidence>
<dbReference type="PRINTS" id="PR01856">
    <property type="entry name" value="BASIGIN"/>
</dbReference>
<dbReference type="GO" id="GO:0007156">
    <property type="term" value="P:homophilic cell adhesion via plasma membrane adhesion molecules"/>
    <property type="evidence" value="ECO:0007669"/>
    <property type="project" value="TreeGrafter"/>
</dbReference>
<dbReference type="InterPro" id="IPR007110">
    <property type="entry name" value="Ig-like_dom"/>
</dbReference>
<reference evidence="17" key="1">
    <citation type="journal article" date="2022" name="bioRxiv">
        <title>Sequencing and chromosome-scale assembly of the giantPleurodeles waltlgenome.</title>
        <authorList>
            <person name="Brown T."/>
            <person name="Elewa A."/>
            <person name="Iarovenko S."/>
            <person name="Subramanian E."/>
            <person name="Araus A.J."/>
            <person name="Petzold A."/>
            <person name="Susuki M."/>
            <person name="Suzuki K.-i.T."/>
            <person name="Hayashi T."/>
            <person name="Toyoda A."/>
            <person name="Oliveira C."/>
            <person name="Osipova E."/>
            <person name="Leigh N.D."/>
            <person name="Simon A."/>
            <person name="Yun M.H."/>
        </authorList>
    </citation>
    <scope>NUCLEOTIDE SEQUENCE</scope>
    <source>
        <strain evidence="17">20211129_DDA</strain>
        <tissue evidence="17">Liver</tissue>
    </source>
</reference>
<accession>A0AAV7L4W0</accession>
<evidence type="ECO:0000259" key="16">
    <source>
        <dbReference type="PROSITE" id="PS50835"/>
    </source>
</evidence>
<gene>
    <name evidence="17" type="ORF">NDU88_006216</name>
</gene>
<keyword evidence="4" id="KW-0732">Signal</keyword>
<feature type="region of interest" description="Disordered" evidence="14">
    <location>
        <begin position="360"/>
        <end position="393"/>
    </location>
</feature>
<dbReference type="FunFam" id="2.60.40.10:FF:000291">
    <property type="entry name" value="Neuroplastin b"/>
    <property type="match status" value="1"/>
</dbReference>
<dbReference type="Pfam" id="PF07679">
    <property type="entry name" value="I-set"/>
    <property type="match status" value="1"/>
</dbReference>
<keyword evidence="8" id="KW-1015">Disulfide bond</keyword>
<evidence type="ECO:0000256" key="6">
    <source>
        <dbReference type="ARBA" id="ARBA00022989"/>
    </source>
</evidence>
<keyword evidence="2" id="KW-1003">Cell membrane</keyword>
<evidence type="ECO:0000313" key="18">
    <source>
        <dbReference type="Proteomes" id="UP001066276"/>
    </source>
</evidence>
<evidence type="ECO:0000256" key="3">
    <source>
        <dbReference type="ARBA" id="ARBA00022692"/>
    </source>
</evidence>
<dbReference type="SUPFAM" id="SSF48726">
    <property type="entry name" value="Immunoglobulin"/>
    <property type="match status" value="3"/>
</dbReference>
<comment type="subcellular location">
    <subcellularLocation>
        <location evidence="12">Basolateral cell membrane</location>
        <topology evidence="12">Single-pass type I membrane protein</topology>
    </subcellularLocation>
    <subcellularLocation>
        <location evidence="1">Endoplasmic reticulum membrane</location>
        <topology evidence="1">Single-pass type I membrane protein</topology>
    </subcellularLocation>
</comment>
<comment type="caution">
    <text evidence="17">The sequence shown here is derived from an EMBL/GenBank/DDBJ whole genome shotgun (WGS) entry which is preliminary data.</text>
</comment>
<evidence type="ECO:0000256" key="10">
    <source>
        <dbReference type="ARBA" id="ARBA00023180"/>
    </source>
</evidence>
<dbReference type="GO" id="GO:0030424">
    <property type="term" value="C:axon"/>
    <property type="evidence" value="ECO:0007669"/>
    <property type="project" value="TreeGrafter"/>
</dbReference>
<dbReference type="InterPro" id="IPR036179">
    <property type="entry name" value="Ig-like_dom_sf"/>
</dbReference>
<keyword evidence="9" id="KW-0675">Receptor</keyword>
<evidence type="ECO:0000256" key="12">
    <source>
        <dbReference type="ARBA" id="ARBA00023768"/>
    </source>
</evidence>
<protein>
    <recommendedName>
        <fullName evidence="13">Basigin</fullName>
    </recommendedName>
</protein>
<dbReference type="GO" id="GO:0070593">
    <property type="term" value="P:dendrite self-avoidance"/>
    <property type="evidence" value="ECO:0007669"/>
    <property type="project" value="TreeGrafter"/>
</dbReference>
<keyword evidence="6 15" id="KW-1133">Transmembrane helix</keyword>
<dbReference type="InterPro" id="IPR013151">
    <property type="entry name" value="Immunoglobulin_dom"/>
</dbReference>
<feature type="domain" description="Ig-like" evidence="16">
    <location>
        <begin position="231"/>
        <end position="329"/>
    </location>
</feature>
<evidence type="ECO:0000256" key="14">
    <source>
        <dbReference type="SAM" id="MobiDB-lite"/>
    </source>
</evidence>
<evidence type="ECO:0000256" key="7">
    <source>
        <dbReference type="ARBA" id="ARBA00023136"/>
    </source>
</evidence>
<dbReference type="Gene3D" id="2.60.40.10">
    <property type="entry name" value="Immunoglobulins"/>
    <property type="match status" value="3"/>
</dbReference>
<feature type="domain" description="Ig-like" evidence="16">
    <location>
        <begin position="146"/>
        <end position="213"/>
    </location>
</feature>
<dbReference type="EMBL" id="JANPWB010000016">
    <property type="protein sequence ID" value="KAJ1086092.1"/>
    <property type="molecule type" value="Genomic_DNA"/>
</dbReference>
<evidence type="ECO:0000256" key="8">
    <source>
        <dbReference type="ARBA" id="ARBA00023157"/>
    </source>
</evidence>
<keyword evidence="11" id="KW-0393">Immunoglobulin domain</keyword>
<dbReference type="Pfam" id="PF00047">
    <property type="entry name" value="ig"/>
    <property type="match status" value="1"/>
</dbReference>
<keyword evidence="7 15" id="KW-0472">Membrane</keyword>
<feature type="domain" description="Ig-like" evidence="16">
    <location>
        <begin position="43"/>
        <end position="132"/>
    </location>
</feature>
<organism evidence="17 18">
    <name type="scientific">Pleurodeles waltl</name>
    <name type="common">Iberian ribbed newt</name>
    <dbReference type="NCBI Taxonomy" id="8319"/>
    <lineage>
        <taxon>Eukaryota</taxon>
        <taxon>Metazoa</taxon>
        <taxon>Chordata</taxon>
        <taxon>Craniata</taxon>
        <taxon>Vertebrata</taxon>
        <taxon>Euteleostomi</taxon>
        <taxon>Amphibia</taxon>
        <taxon>Batrachia</taxon>
        <taxon>Caudata</taxon>
        <taxon>Salamandroidea</taxon>
        <taxon>Salamandridae</taxon>
        <taxon>Pleurodelinae</taxon>
        <taxon>Pleurodeles</taxon>
    </lineage>
</organism>
<evidence type="ECO:0000313" key="17">
    <source>
        <dbReference type="EMBL" id="KAJ1086092.1"/>
    </source>
</evidence>
<feature type="transmembrane region" description="Helical" evidence="15">
    <location>
        <begin position="334"/>
        <end position="355"/>
    </location>
</feature>
<keyword evidence="18" id="KW-1185">Reference proteome</keyword>
<dbReference type="GO" id="GO:0005789">
    <property type="term" value="C:endoplasmic reticulum membrane"/>
    <property type="evidence" value="ECO:0007669"/>
    <property type="project" value="UniProtKB-SubCell"/>
</dbReference>
<dbReference type="SMART" id="SM00409">
    <property type="entry name" value="IG"/>
    <property type="match status" value="3"/>
</dbReference>
<dbReference type="CDD" id="cd00096">
    <property type="entry name" value="Ig"/>
    <property type="match status" value="1"/>
</dbReference>
<dbReference type="InterPro" id="IPR013783">
    <property type="entry name" value="Ig-like_fold"/>
</dbReference>
<dbReference type="AlphaFoldDB" id="A0AAV7L4W0"/>
<dbReference type="SMART" id="SM00408">
    <property type="entry name" value="IGc2"/>
    <property type="match status" value="2"/>
</dbReference>
<keyword evidence="10" id="KW-0325">Glycoprotein</keyword>
<evidence type="ECO:0000256" key="4">
    <source>
        <dbReference type="ARBA" id="ARBA00022729"/>
    </source>
</evidence>
<feature type="compositionally biased region" description="Polar residues" evidence="14">
    <location>
        <begin position="376"/>
        <end position="393"/>
    </location>
</feature>
<keyword evidence="3 15" id="KW-0812">Transmembrane</keyword>
<dbReference type="GO" id="GO:0007411">
    <property type="term" value="P:axon guidance"/>
    <property type="evidence" value="ECO:0007669"/>
    <property type="project" value="TreeGrafter"/>
</dbReference>
<dbReference type="GO" id="GO:0016323">
    <property type="term" value="C:basolateral plasma membrane"/>
    <property type="evidence" value="ECO:0007669"/>
    <property type="project" value="UniProtKB-SubCell"/>
</dbReference>
<proteinExistence type="predicted"/>
<dbReference type="PANTHER" id="PTHR10075:SF107">
    <property type="entry name" value="BASIGIN"/>
    <property type="match status" value="1"/>
</dbReference>
<evidence type="ECO:0000256" key="9">
    <source>
        <dbReference type="ARBA" id="ARBA00023170"/>
    </source>
</evidence>
<dbReference type="InterPro" id="IPR003599">
    <property type="entry name" value="Ig_sub"/>
</dbReference>
<sequence length="393" mass="43309">MECEDASLATAREPSQSALCVVSKPLQISGFIKSPLSQVKLSGDSVELHCEAVGRPIPEIQWWFEADEPNATFSQLWQGAREDRVQIHATYNVHATSTIHVATLLVEDTGTYECRASNDPDRNHLWKTPKVKWIRSQGNVIVIEYPVVFTSPSEFTFGNSAVLFCNVSLPPSNITGHKWMKGEKVLREDDTNDISSTYNVSQVNSDTSGVYTCHFKTDPPVTGTIEVAVPPHVAAYKQSEHGNEGDVGVMTCKSKSYPPVENWNWYKVTDGANEPILNGTGDRYHIKSNGTKSELRITALNMETDPGTYICNGTNLLGSGGATVSLRVRSRLAALWPFLGIVAEVMVLVTVIFIYEKRRKPDEVPDEDDGGAAPLKSNSGTNHQDNVRQRNSN</sequence>
<evidence type="ECO:0000256" key="2">
    <source>
        <dbReference type="ARBA" id="ARBA00022475"/>
    </source>
</evidence>
<dbReference type="InterPro" id="IPR013098">
    <property type="entry name" value="Ig_I-set"/>
</dbReference>
<evidence type="ECO:0000256" key="5">
    <source>
        <dbReference type="ARBA" id="ARBA00022824"/>
    </source>
</evidence>